<evidence type="ECO:0000256" key="2">
    <source>
        <dbReference type="ARBA" id="ARBA00022840"/>
    </source>
</evidence>
<dbReference type="Proteomes" id="UP000631114">
    <property type="component" value="Unassembled WGS sequence"/>
</dbReference>
<comment type="caution">
    <text evidence="3">The sequence shown here is derived from an EMBL/GenBank/DDBJ whole genome shotgun (WGS) entry which is preliminary data.</text>
</comment>
<dbReference type="GO" id="GO:0016887">
    <property type="term" value="F:ATP hydrolysis activity"/>
    <property type="evidence" value="ECO:0007669"/>
    <property type="project" value="TreeGrafter"/>
</dbReference>
<dbReference type="InterPro" id="IPR027417">
    <property type="entry name" value="P-loop_NTPase"/>
</dbReference>
<dbReference type="InterPro" id="IPR050168">
    <property type="entry name" value="AAA_ATPase_domain"/>
</dbReference>
<keyword evidence="2" id="KW-0067">ATP-binding</keyword>
<dbReference type="GO" id="GO:0005524">
    <property type="term" value="F:ATP binding"/>
    <property type="evidence" value="ECO:0007669"/>
    <property type="project" value="UniProtKB-KW"/>
</dbReference>
<accession>A0A835H5H4</accession>
<evidence type="ECO:0000256" key="1">
    <source>
        <dbReference type="ARBA" id="ARBA00022741"/>
    </source>
</evidence>
<dbReference type="GO" id="GO:0030970">
    <property type="term" value="P:retrograde protein transport, ER to cytosol"/>
    <property type="evidence" value="ECO:0007669"/>
    <property type="project" value="TreeGrafter"/>
</dbReference>
<keyword evidence="4" id="KW-1185">Reference proteome</keyword>
<evidence type="ECO:0000313" key="3">
    <source>
        <dbReference type="EMBL" id="KAF9593885.1"/>
    </source>
</evidence>
<dbReference type="GO" id="GO:0005634">
    <property type="term" value="C:nucleus"/>
    <property type="evidence" value="ECO:0007669"/>
    <property type="project" value="TreeGrafter"/>
</dbReference>
<reference evidence="3 4" key="1">
    <citation type="submission" date="2020-10" db="EMBL/GenBank/DDBJ databases">
        <title>The Coptis chinensis genome and diversification of protoberbering-type alkaloids.</title>
        <authorList>
            <person name="Wang B."/>
            <person name="Shu S."/>
            <person name="Song C."/>
            <person name="Liu Y."/>
        </authorList>
    </citation>
    <scope>NUCLEOTIDE SEQUENCE [LARGE SCALE GENOMIC DNA]</scope>
    <source>
        <strain evidence="3">HL-2020</strain>
        <tissue evidence="3">Leaf</tissue>
    </source>
</reference>
<dbReference type="Gene3D" id="3.40.50.300">
    <property type="entry name" value="P-loop containing nucleotide triphosphate hydrolases"/>
    <property type="match status" value="1"/>
</dbReference>
<organism evidence="3 4">
    <name type="scientific">Coptis chinensis</name>
    <dbReference type="NCBI Taxonomy" id="261450"/>
    <lineage>
        <taxon>Eukaryota</taxon>
        <taxon>Viridiplantae</taxon>
        <taxon>Streptophyta</taxon>
        <taxon>Embryophyta</taxon>
        <taxon>Tracheophyta</taxon>
        <taxon>Spermatophyta</taxon>
        <taxon>Magnoliopsida</taxon>
        <taxon>Ranunculales</taxon>
        <taxon>Ranunculaceae</taxon>
        <taxon>Coptidoideae</taxon>
        <taxon>Coptis</taxon>
    </lineage>
</organism>
<name>A0A835H5H4_9MAGN</name>
<gene>
    <name evidence="3" type="ORF">IFM89_025819</name>
</gene>
<dbReference type="EMBL" id="JADFTS010000008">
    <property type="protein sequence ID" value="KAF9593885.1"/>
    <property type="molecule type" value="Genomic_DNA"/>
</dbReference>
<dbReference type="GO" id="GO:0051228">
    <property type="term" value="P:mitotic spindle disassembly"/>
    <property type="evidence" value="ECO:0007669"/>
    <property type="project" value="TreeGrafter"/>
</dbReference>
<dbReference type="OrthoDB" id="1935652at2759"/>
<dbReference type="GO" id="GO:0031593">
    <property type="term" value="F:polyubiquitin modification-dependent protein binding"/>
    <property type="evidence" value="ECO:0007669"/>
    <property type="project" value="TreeGrafter"/>
</dbReference>
<dbReference type="AlphaFoldDB" id="A0A835H5H4"/>
<evidence type="ECO:0000313" key="4">
    <source>
        <dbReference type="Proteomes" id="UP000631114"/>
    </source>
</evidence>
<protein>
    <submittedName>
        <fullName evidence="3">Uncharacterized protein</fullName>
    </submittedName>
</protein>
<keyword evidence="1" id="KW-0547">Nucleotide-binding</keyword>
<dbReference type="PANTHER" id="PTHR23077:SF171">
    <property type="entry name" value="NUCLEAR VALOSIN-CONTAINING PROTEIN-LIKE"/>
    <property type="match status" value="1"/>
</dbReference>
<dbReference type="PANTHER" id="PTHR23077">
    <property type="entry name" value="AAA-FAMILY ATPASE"/>
    <property type="match status" value="1"/>
</dbReference>
<sequence>MYLIDLEDESIDVEILNFMAITNQHFTTALGTINPSALRETVVEVPNVTYEDIGGVGNVKRELKETVQYPVEHPEKFEKCGKYVSFKRSAFLWTSRLW</sequence>
<dbReference type="GO" id="GO:0097352">
    <property type="term" value="P:autophagosome maturation"/>
    <property type="evidence" value="ECO:0007669"/>
    <property type="project" value="TreeGrafter"/>
</dbReference>
<dbReference type="GO" id="GO:0005829">
    <property type="term" value="C:cytosol"/>
    <property type="evidence" value="ECO:0007669"/>
    <property type="project" value="TreeGrafter"/>
</dbReference>
<dbReference type="GO" id="GO:0034098">
    <property type="term" value="C:VCP-NPL4-UFD1 AAA ATPase complex"/>
    <property type="evidence" value="ECO:0007669"/>
    <property type="project" value="TreeGrafter"/>
</dbReference>
<proteinExistence type="predicted"/>
<dbReference type="SUPFAM" id="SSF52540">
    <property type="entry name" value="P-loop containing nucleoside triphosphate hydrolases"/>
    <property type="match status" value="1"/>
</dbReference>